<keyword evidence="8" id="KW-1185">Reference proteome</keyword>
<feature type="region of interest" description="Disordered" evidence="5">
    <location>
        <begin position="473"/>
        <end position="496"/>
    </location>
</feature>
<dbReference type="InterPro" id="IPR001781">
    <property type="entry name" value="Znf_LIM"/>
</dbReference>
<feature type="region of interest" description="Disordered" evidence="5">
    <location>
        <begin position="1"/>
        <end position="148"/>
    </location>
</feature>
<dbReference type="PANTHER" id="PTHR24214">
    <property type="entry name" value="PDZ AND LIM DOMAIN PROTEIN ZASP"/>
    <property type="match status" value="1"/>
</dbReference>
<dbReference type="OrthoDB" id="15567at2759"/>
<keyword evidence="2 4" id="KW-0862">Zinc</keyword>
<dbReference type="SUPFAM" id="SSF57716">
    <property type="entry name" value="Glucocorticoid receptor-like (DNA-binding domain)"/>
    <property type="match status" value="3"/>
</dbReference>
<evidence type="ECO:0000313" key="8">
    <source>
        <dbReference type="Proteomes" id="UP000800096"/>
    </source>
</evidence>
<dbReference type="CDD" id="cd08368">
    <property type="entry name" value="LIM"/>
    <property type="match status" value="2"/>
</dbReference>
<feature type="region of interest" description="Disordered" evidence="5">
    <location>
        <begin position="525"/>
        <end position="574"/>
    </location>
</feature>
<evidence type="ECO:0000256" key="4">
    <source>
        <dbReference type="PROSITE-ProRule" id="PRU00125"/>
    </source>
</evidence>
<keyword evidence="3 4" id="KW-0440">LIM domain</keyword>
<feature type="compositionally biased region" description="Polar residues" evidence="5">
    <location>
        <begin position="475"/>
        <end position="486"/>
    </location>
</feature>
<dbReference type="GO" id="GO:0030695">
    <property type="term" value="F:GTPase regulator activity"/>
    <property type="evidence" value="ECO:0007669"/>
    <property type="project" value="UniProtKB-ARBA"/>
</dbReference>
<dbReference type="PANTHER" id="PTHR24214:SF62">
    <property type="entry name" value="LEUPAXIN"/>
    <property type="match status" value="1"/>
</dbReference>
<dbReference type="Proteomes" id="UP000800096">
    <property type="component" value="Unassembled WGS sequence"/>
</dbReference>
<feature type="compositionally biased region" description="Basic and acidic residues" evidence="5">
    <location>
        <begin position="79"/>
        <end position="93"/>
    </location>
</feature>
<dbReference type="GO" id="GO:0003779">
    <property type="term" value="F:actin binding"/>
    <property type="evidence" value="ECO:0007669"/>
    <property type="project" value="TreeGrafter"/>
</dbReference>
<feature type="domain" description="LIM zinc-binding" evidence="6">
    <location>
        <begin position="845"/>
        <end position="905"/>
    </location>
</feature>
<dbReference type="AlphaFoldDB" id="A0A6A5QK65"/>
<organism evidence="7 8">
    <name type="scientific">Ampelomyces quisqualis</name>
    <name type="common">Powdery mildew agent</name>
    <dbReference type="NCBI Taxonomy" id="50730"/>
    <lineage>
        <taxon>Eukaryota</taxon>
        <taxon>Fungi</taxon>
        <taxon>Dikarya</taxon>
        <taxon>Ascomycota</taxon>
        <taxon>Pezizomycotina</taxon>
        <taxon>Dothideomycetes</taxon>
        <taxon>Pleosporomycetidae</taxon>
        <taxon>Pleosporales</taxon>
        <taxon>Pleosporineae</taxon>
        <taxon>Phaeosphaeriaceae</taxon>
        <taxon>Ampelomyces</taxon>
    </lineage>
</organism>
<feature type="compositionally biased region" description="Basic residues" evidence="5">
    <location>
        <begin position="287"/>
        <end position="298"/>
    </location>
</feature>
<name>A0A6A5QK65_AMPQU</name>
<dbReference type="PROSITE" id="PS50023">
    <property type="entry name" value="LIM_DOMAIN_2"/>
    <property type="match status" value="3"/>
</dbReference>
<proteinExistence type="predicted"/>
<dbReference type="GO" id="GO:0046872">
    <property type="term" value="F:metal ion binding"/>
    <property type="evidence" value="ECO:0007669"/>
    <property type="project" value="UniProtKB-KW"/>
</dbReference>
<dbReference type="GO" id="GO:0001725">
    <property type="term" value="C:stress fiber"/>
    <property type="evidence" value="ECO:0007669"/>
    <property type="project" value="TreeGrafter"/>
</dbReference>
<feature type="domain" description="LIM zinc-binding" evidence="6">
    <location>
        <begin position="1009"/>
        <end position="1069"/>
    </location>
</feature>
<feature type="compositionally biased region" description="Low complexity" evidence="5">
    <location>
        <begin position="122"/>
        <end position="132"/>
    </location>
</feature>
<feature type="compositionally biased region" description="Basic and acidic residues" evidence="5">
    <location>
        <begin position="405"/>
        <end position="424"/>
    </location>
</feature>
<dbReference type="EMBL" id="ML979136">
    <property type="protein sequence ID" value="KAF1915230.1"/>
    <property type="molecule type" value="Genomic_DNA"/>
</dbReference>
<gene>
    <name evidence="7" type="ORF">BDU57DRAFT_266645</name>
</gene>
<accession>A0A6A5QK65</accession>
<sequence length="1069" mass="115686">MQQAMATEGAASPGPTHFSPQQMKSYLQDLRTNRPARPTGSRPPPAHFNTWSSRSGPRMPDSPAICPLQRTFTDPIADLDARPATSHEPESHTRRTSNMSIDEVMKGPGRALVQPPRGRDMSSSTSRSRTPSVQYRESERRQSEQDEARAVRIAMEELELEQEGKMYEAARDEAVELVYKHRNPDAPGQGPTAPYPYPGLTRKGSTQRSRSVESKDQDLQRANSKLRKRHSMGSATSGSRSSSLQSNGGGTNPDNTSPTKEELDAKHKSSVPSSLREAISDLPSFGQRRKSSGSRRKISGSLFSNPNDQIYEEPEEEAPPAPAPTLAAAEPPKPEKLPLGMRRNPFMRFQSVKGNPMMRSNTDPALATKRFDRYEIQKNPPTQSRNAAYTLNPTISKVEDVVKSDAENEPEIKMKDGKEIRSNDLRAATGFRLRDRSPKLPTPTMVSDSPGRPIVSFQKGYNEIELKEDIYGSTEPASNASNQTNPGPRPLSNAVTSPAVPTVHTMEGRSKTIVAAPPVPDISVSSNPTALSTRLGRPEKPTINVYEDPPAKSLPGTFLRKSTAPAPATAPSRPTMNVYQASGMNSQTVSSPATPVISVSETPKAIVPAPARSTLKAFQAPGRHSHSVSSPAVPTISVSETPSVLRKATVPAPTMPSSRPTMNVCHAPGVNSHPVSSPAIPTISISETPSISVGGPGNHRGYSAKVPSIGVSPPIPSISVSESPAPGRGRSTPNMSVTPPVPSISVNKSPAPSRGRNSNVPSIGVTPPIPRISVNDSPAAPRGPKISAPSISVTPSMPSINVNGSTGSTRPLPDPRNHVSKPFGRGGAVNNRSHWTPTTNVRSGALCTQCALPIAGRIVSAAGSRFHPECFACYQCGEHLECVAFYPEPDKKLAERIERIRARQRGEDIAFLPTHPTPNDMTRLEHEDGTDESQRFFCHLDFHELFSPRCKSCKTPIEGEVIVACGAEWHAGHFFCAQCGDPFDSSTPFVEKEGYAWCVNCHTHRFSTKCNKCRKPVTDTVVKALGAEWHMGCFCCVECSGPFQDGRYFLRGEAQDPVCVKCEERRLKA</sequence>
<dbReference type="GO" id="GO:0030036">
    <property type="term" value="P:actin cytoskeleton organization"/>
    <property type="evidence" value="ECO:0007669"/>
    <property type="project" value="TreeGrafter"/>
</dbReference>
<feature type="compositionally biased region" description="Low complexity" evidence="5">
    <location>
        <begin position="562"/>
        <end position="574"/>
    </location>
</feature>
<feature type="region of interest" description="Disordered" evidence="5">
    <location>
        <begin position="405"/>
        <end position="426"/>
    </location>
</feature>
<evidence type="ECO:0000256" key="2">
    <source>
        <dbReference type="ARBA" id="ARBA00022833"/>
    </source>
</evidence>
<evidence type="ECO:0000313" key="7">
    <source>
        <dbReference type="EMBL" id="KAF1915230.1"/>
    </source>
</evidence>
<dbReference type="InterPro" id="IPR050604">
    <property type="entry name" value="PDZ-LIM_domain"/>
</dbReference>
<feature type="compositionally biased region" description="Low complexity" evidence="5">
    <location>
        <begin position="232"/>
        <end position="246"/>
    </location>
</feature>
<dbReference type="FunFam" id="2.10.110.10:FF:000077">
    <property type="entry name" value="LIM domain protein"/>
    <property type="match status" value="1"/>
</dbReference>
<evidence type="ECO:0000256" key="1">
    <source>
        <dbReference type="ARBA" id="ARBA00022723"/>
    </source>
</evidence>
<reference evidence="7" key="1">
    <citation type="journal article" date="2020" name="Stud. Mycol.">
        <title>101 Dothideomycetes genomes: a test case for predicting lifestyles and emergence of pathogens.</title>
        <authorList>
            <person name="Haridas S."/>
            <person name="Albert R."/>
            <person name="Binder M."/>
            <person name="Bloem J."/>
            <person name="Labutti K."/>
            <person name="Salamov A."/>
            <person name="Andreopoulos B."/>
            <person name="Baker S."/>
            <person name="Barry K."/>
            <person name="Bills G."/>
            <person name="Bluhm B."/>
            <person name="Cannon C."/>
            <person name="Castanera R."/>
            <person name="Culley D."/>
            <person name="Daum C."/>
            <person name="Ezra D."/>
            <person name="Gonzalez J."/>
            <person name="Henrissat B."/>
            <person name="Kuo A."/>
            <person name="Liang C."/>
            <person name="Lipzen A."/>
            <person name="Lutzoni F."/>
            <person name="Magnuson J."/>
            <person name="Mondo S."/>
            <person name="Nolan M."/>
            <person name="Ohm R."/>
            <person name="Pangilinan J."/>
            <person name="Park H.-J."/>
            <person name="Ramirez L."/>
            <person name="Alfaro M."/>
            <person name="Sun H."/>
            <person name="Tritt A."/>
            <person name="Yoshinaga Y."/>
            <person name="Zwiers L.-H."/>
            <person name="Turgeon B."/>
            <person name="Goodwin S."/>
            <person name="Spatafora J."/>
            <person name="Crous P."/>
            <person name="Grigoriev I."/>
        </authorList>
    </citation>
    <scope>NUCLEOTIDE SEQUENCE</scope>
    <source>
        <strain evidence="7">HMLAC05119</strain>
    </source>
</reference>
<feature type="compositionally biased region" description="Low complexity" evidence="5">
    <location>
        <begin position="711"/>
        <end position="726"/>
    </location>
</feature>
<evidence type="ECO:0000256" key="3">
    <source>
        <dbReference type="ARBA" id="ARBA00023038"/>
    </source>
</evidence>
<feature type="region of interest" description="Disordered" evidence="5">
    <location>
        <begin position="435"/>
        <end position="454"/>
    </location>
</feature>
<feature type="domain" description="LIM zinc-binding" evidence="6">
    <location>
        <begin position="948"/>
        <end position="1008"/>
    </location>
</feature>
<dbReference type="PROSITE" id="PS00478">
    <property type="entry name" value="LIM_DOMAIN_1"/>
    <property type="match status" value="2"/>
</dbReference>
<dbReference type="SMART" id="SM00132">
    <property type="entry name" value="LIM"/>
    <property type="match status" value="3"/>
</dbReference>
<dbReference type="GO" id="GO:0031941">
    <property type="term" value="C:filamentous actin"/>
    <property type="evidence" value="ECO:0007669"/>
    <property type="project" value="TreeGrafter"/>
</dbReference>
<evidence type="ECO:0000256" key="5">
    <source>
        <dbReference type="SAM" id="MobiDB-lite"/>
    </source>
</evidence>
<feature type="compositionally biased region" description="Polar residues" evidence="5">
    <location>
        <begin position="744"/>
        <end position="761"/>
    </location>
</feature>
<feature type="compositionally biased region" description="Basic and acidic residues" evidence="5">
    <location>
        <begin position="136"/>
        <end position="148"/>
    </location>
</feature>
<evidence type="ECO:0000259" key="6">
    <source>
        <dbReference type="PROSITE" id="PS50023"/>
    </source>
</evidence>
<dbReference type="Pfam" id="PF00412">
    <property type="entry name" value="LIM"/>
    <property type="match status" value="3"/>
</dbReference>
<feature type="compositionally biased region" description="Basic and acidic residues" evidence="5">
    <location>
        <begin position="210"/>
        <end position="219"/>
    </location>
</feature>
<dbReference type="Gene3D" id="2.10.110.10">
    <property type="entry name" value="Cysteine Rich Protein"/>
    <property type="match status" value="3"/>
</dbReference>
<dbReference type="GO" id="GO:0051371">
    <property type="term" value="F:muscle alpha-actinin binding"/>
    <property type="evidence" value="ECO:0007669"/>
    <property type="project" value="TreeGrafter"/>
</dbReference>
<feature type="region of interest" description="Disordered" evidence="5">
    <location>
        <begin position="178"/>
        <end position="387"/>
    </location>
</feature>
<protein>
    <recommendedName>
        <fullName evidence="6">LIM zinc-binding domain-containing protein</fullName>
    </recommendedName>
</protein>
<keyword evidence="1 4" id="KW-0479">Metal-binding</keyword>
<feature type="region of interest" description="Disordered" evidence="5">
    <location>
        <begin position="711"/>
        <end position="797"/>
    </location>
</feature>